<dbReference type="PROSITE" id="PS50987">
    <property type="entry name" value="HTH_ARSR_2"/>
    <property type="match status" value="1"/>
</dbReference>
<evidence type="ECO:0000313" key="5">
    <source>
        <dbReference type="EMBL" id="OWK47343.1"/>
    </source>
</evidence>
<dbReference type="Pfam" id="PF01022">
    <property type="entry name" value="HTH_5"/>
    <property type="match status" value="1"/>
</dbReference>
<dbReference type="InterPro" id="IPR001845">
    <property type="entry name" value="HTH_ArsR_DNA-bd_dom"/>
</dbReference>
<dbReference type="InterPro" id="IPR036390">
    <property type="entry name" value="WH_DNA-bd_sf"/>
</dbReference>
<dbReference type="EMBL" id="NIDE01000001">
    <property type="protein sequence ID" value="OWK47343.1"/>
    <property type="molecule type" value="Genomic_DNA"/>
</dbReference>
<dbReference type="RefSeq" id="WP_088252461.1">
    <property type="nucleotide sequence ID" value="NZ_NIDE01000001.1"/>
</dbReference>
<evidence type="ECO:0000259" key="4">
    <source>
        <dbReference type="PROSITE" id="PS50987"/>
    </source>
</evidence>
<keyword evidence="1" id="KW-0805">Transcription regulation</keyword>
<keyword evidence="6" id="KW-1185">Reference proteome</keyword>
<dbReference type="GO" id="GO:0003700">
    <property type="term" value="F:DNA-binding transcription factor activity"/>
    <property type="evidence" value="ECO:0007669"/>
    <property type="project" value="InterPro"/>
</dbReference>
<proteinExistence type="predicted"/>
<dbReference type="AlphaFoldDB" id="A0A225E276"/>
<reference evidence="6" key="1">
    <citation type="submission" date="2017-06" db="EMBL/GenBank/DDBJ databases">
        <title>Genome analysis of Fimbriiglobus ruber SP5, the first member of the order Planctomycetales with confirmed chitinolytic capability.</title>
        <authorList>
            <person name="Ravin N.V."/>
            <person name="Rakitin A.L."/>
            <person name="Ivanova A.A."/>
            <person name="Beletsky A.V."/>
            <person name="Kulichevskaya I.S."/>
            <person name="Mardanov A.V."/>
            <person name="Dedysh S.N."/>
        </authorList>
    </citation>
    <scope>NUCLEOTIDE SEQUENCE [LARGE SCALE GENOMIC DNA]</scope>
    <source>
        <strain evidence="6">SP5</strain>
    </source>
</reference>
<dbReference type="PANTHER" id="PTHR43132:SF6">
    <property type="entry name" value="HTH-TYPE TRANSCRIPTIONAL REPRESSOR CZRA"/>
    <property type="match status" value="1"/>
</dbReference>
<dbReference type="SMART" id="SM00418">
    <property type="entry name" value="HTH_ARSR"/>
    <property type="match status" value="1"/>
</dbReference>
<dbReference type="CDD" id="cd00090">
    <property type="entry name" value="HTH_ARSR"/>
    <property type="match status" value="1"/>
</dbReference>
<dbReference type="InterPro" id="IPR051011">
    <property type="entry name" value="Metal_resp_trans_reg"/>
</dbReference>
<dbReference type="Proteomes" id="UP000214646">
    <property type="component" value="Unassembled WGS sequence"/>
</dbReference>
<gene>
    <name evidence="5" type="ORF">FRUB_01042</name>
</gene>
<organism evidence="5 6">
    <name type="scientific">Fimbriiglobus ruber</name>
    <dbReference type="NCBI Taxonomy" id="1908690"/>
    <lineage>
        <taxon>Bacteria</taxon>
        <taxon>Pseudomonadati</taxon>
        <taxon>Planctomycetota</taxon>
        <taxon>Planctomycetia</taxon>
        <taxon>Gemmatales</taxon>
        <taxon>Gemmataceae</taxon>
        <taxon>Fimbriiglobus</taxon>
    </lineage>
</organism>
<feature type="domain" description="HTH arsR-type" evidence="4">
    <location>
        <begin position="2"/>
        <end position="96"/>
    </location>
</feature>
<dbReference type="InterPro" id="IPR011991">
    <property type="entry name" value="ArsR-like_HTH"/>
</dbReference>
<protein>
    <recommendedName>
        <fullName evidence="4">HTH arsR-type domain-containing protein</fullName>
    </recommendedName>
</protein>
<dbReference type="GO" id="GO:0003677">
    <property type="term" value="F:DNA binding"/>
    <property type="evidence" value="ECO:0007669"/>
    <property type="project" value="UniProtKB-KW"/>
</dbReference>
<dbReference type="PANTHER" id="PTHR43132">
    <property type="entry name" value="ARSENICAL RESISTANCE OPERON REPRESSOR ARSR-RELATED"/>
    <property type="match status" value="1"/>
</dbReference>
<evidence type="ECO:0000256" key="3">
    <source>
        <dbReference type="ARBA" id="ARBA00023163"/>
    </source>
</evidence>
<dbReference type="SUPFAM" id="SSF46785">
    <property type="entry name" value="Winged helix' DNA-binding domain"/>
    <property type="match status" value="1"/>
</dbReference>
<keyword evidence="3" id="KW-0804">Transcription</keyword>
<dbReference type="OrthoDB" id="274095at2"/>
<dbReference type="InterPro" id="IPR036388">
    <property type="entry name" value="WH-like_DNA-bd_sf"/>
</dbReference>
<accession>A0A225E276</accession>
<sequence>MTDYTQAERCAGLFHALAEPTRIRIIDALRTGRKPVIDLARLLHTETVNISHHLSVLRQVGLVRGEKYGRYVEYALRPDYFSDDATMALDFGWCRVEIVTAA</sequence>
<dbReference type="NCBIfam" id="NF033788">
    <property type="entry name" value="HTH_metalloreg"/>
    <property type="match status" value="1"/>
</dbReference>
<keyword evidence="2" id="KW-0238">DNA-binding</keyword>
<name>A0A225E276_9BACT</name>
<comment type="caution">
    <text evidence="5">The sequence shown here is derived from an EMBL/GenBank/DDBJ whole genome shotgun (WGS) entry which is preliminary data.</text>
</comment>
<dbReference type="PRINTS" id="PR00778">
    <property type="entry name" value="HTHARSR"/>
</dbReference>
<evidence type="ECO:0000256" key="1">
    <source>
        <dbReference type="ARBA" id="ARBA00023015"/>
    </source>
</evidence>
<evidence type="ECO:0000313" key="6">
    <source>
        <dbReference type="Proteomes" id="UP000214646"/>
    </source>
</evidence>
<dbReference type="Gene3D" id="1.10.10.10">
    <property type="entry name" value="Winged helix-like DNA-binding domain superfamily/Winged helix DNA-binding domain"/>
    <property type="match status" value="1"/>
</dbReference>
<evidence type="ECO:0000256" key="2">
    <source>
        <dbReference type="ARBA" id="ARBA00023125"/>
    </source>
</evidence>